<dbReference type="Gene3D" id="3.40.50.720">
    <property type="entry name" value="NAD(P)-binding Rossmann-like Domain"/>
    <property type="match status" value="1"/>
</dbReference>
<proteinExistence type="inferred from homology"/>
<comment type="catalytic activity">
    <reaction evidence="10 11">
        <text>(R)-pantoate + NADP(+) = 2-dehydropantoate + NADPH + H(+)</text>
        <dbReference type="Rhea" id="RHEA:16233"/>
        <dbReference type="ChEBI" id="CHEBI:11561"/>
        <dbReference type="ChEBI" id="CHEBI:15378"/>
        <dbReference type="ChEBI" id="CHEBI:15980"/>
        <dbReference type="ChEBI" id="CHEBI:57783"/>
        <dbReference type="ChEBI" id="CHEBI:58349"/>
        <dbReference type="EC" id="1.1.1.169"/>
    </reaction>
</comment>
<evidence type="ECO:0000259" key="13">
    <source>
        <dbReference type="Pfam" id="PF08546"/>
    </source>
</evidence>
<comment type="caution">
    <text evidence="14">The sequence shown here is derived from an EMBL/GenBank/DDBJ whole genome shotgun (WGS) entry which is preliminary data.</text>
</comment>
<dbReference type="InterPro" id="IPR036291">
    <property type="entry name" value="NAD(P)-bd_dom_sf"/>
</dbReference>
<reference evidence="15" key="1">
    <citation type="journal article" date="2019" name="Int. J. Syst. Evol. Microbiol.">
        <title>The Global Catalogue of Microorganisms (GCM) 10K type strain sequencing project: providing services to taxonomists for standard genome sequencing and annotation.</title>
        <authorList>
            <consortium name="The Broad Institute Genomics Platform"/>
            <consortium name="The Broad Institute Genome Sequencing Center for Infectious Disease"/>
            <person name="Wu L."/>
            <person name="Ma J."/>
        </authorList>
    </citation>
    <scope>NUCLEOTIDE SEQUENCE [LARGE SCALE GENOMIC DNA]</scope>
    <source>
        <strain evidence="15">KACC 11299</strain>
    </source>
</reference>
<keyword evidence="6 11" id="KW-0566">Pantothenate biosynthesis</keyword>
<evidence type="ECO:0000256" key="11">
    <source>
        <dbReference type="RuleBase" id="RU362068"/>
    </source>
</evidence>
<comment type="similarity">
    <text evidence="3 11">Belongs to the ketopantoate reductase family.</text>
</comment>
<evidence type="ECO:0000256" key="2">
    <source>
        <dbReference type="ARBA" id="ARBA00004994"/>
    </source>
</evidence>
<dbReference type="Proteomes" id="UP001596071">
    <property type="component" value="Unassembled WGS sequence"/>
</dbReference>
<evidence type="ECO:0000256" key="5">
    <source>
        <dbReference type="ARBA" id="ARBA00019465"/>
    </source>
</evidence>
<dbReference type="InterPro" id="IPR013332">
    <property type="entry name" value="KPR_N"/>
</dbReference>
<dbReference type="SUPFAM" id="SSF51735">
    <property type="entry name" value="NAD(P)-binding Rossmann-fold domains"/>
    <property type="match status" value="1"/>
</dbReference>
<dbReference type="PANTHER" id="PTHR43765:SF2">
    <property type="entry name" value="2-DEHYDROPANTOATE 2-REDUCTASE"/>
    <property type="match status" value="1"/>
</dbReference>
<keyword evidence="7 11" id="KW-0521">NADP</keyword>
<dbReference type="Pfam" id="PF02558">
    <property type="entry name" value="ApbA"/>
    <property type="match status" value="1"/>
</dbReference>
<dbReference type="InterPro" id="IPR008927">
    <property type="entry name" value="6-PGluconate_DH-like_C_sf"/>
</dbReference>
<dbReference type="InterPro" id="IPR013328">
    <property type="entry name" value="6PGD_dom2"/>
</dbReference>
<dbReference type="RefSeq" id="WP_381443232.1">
    <property type="nucleotide sequence ID" value="NZ_JBHSNP010000011.1"/>
</dbReference>
<name>A0ABW0TYC7_9BACL</name>
<sequence>MDVVVAGAGSIGLLIGSYLAEAGMDVVFFVRREEQAATIRERGIRRVNGDGSETVLKADAQTDAGKLPWNAPWIVATKYGGVAPTVEIIRKRNLENAVMFVQNGYGHFDFVRKTELPNVNFATVEHGAGRLDDRTVSHNGVGALKIALYRGDEKSFDFFKSVDSPDFPVIYANDAHQLILRKVLINCMINPLTAILQVKNGELVQNRYAKNLFDQLFDEIMAAFPEMQKDLPKSAVEEICIRTAANKSSMLTDRLNGNLMEIKTVVTSILQMGEGRGMPLPLLRTLEKILLAIDGS</sequence>
<evidence type="ECO:0000256" key="7">
    <source>
        <dbReference type="ARBA" id="ARBA00022857"/>
    </source>
</evidence>
<keyword evidence="8 11" id="KW-0560">Oxidoreductase</keyword>
<dbReference type="NCBIfam" id="TIGR00745">
    <property type="entry name" value="apbA_panE"/>
    <property type="match status" value="1"/>
</dbReference>
<evidence type="ECO:0000259" key="12">
    <source>
        <dbReference type="Pfam" id="PF02558"/>
    </source>
</evidence>
<evidence type="ECO:0000256" key="6">
    <source>
        <dbReference type="ARBA" id="ARBA00022655"/>
    </source>
</evidence>
<dbReference type="EC" id="1.1.1.169" evidence="4 11"/>
<dbReference type="InterPro" id="IPR013752">
    <property type="entry name" value="KPA_reductase"/>
</dbReference>
<gene>
    <name evidence="14" type="ORF">ACFPTP_07020</name>
</gene>
<dbReference type="InterPro" id="IPR003710">
    <property type="entry name" value="ApbA"/>
</dbReference>
<dbReference type="GO" id="GO:0008677">
    <property type="term" value="F:2-dehydropantoate 2-reductase activity"/>
    <property type="evidence" value="ECO:0007669"/>
    <property type="project" value="UniProtKB-EC"/>
</dbReference>
<evidence type="ECO:0000313" key="14">
    <source>
        <dbReference type="EMBL" id="MFC5602970.1"/>
    </source>
</evidence>
<dbReference type="InterPro" id="IPR050838">
    <property type="entry name" value="Ketopantoate_reductase"/>
</dbReference>
<evidence type="ECO:0000256" key="8">
    <source>
        <dbReference type="ARBA" id="ARBA00023002"/>
    </source>
</evidence>
<organism evidence="14 15">
    <name type="scientific">Sporosarcina koreensis</name>
    <dbReference type="NCBI Taxonomy" id="334735"/>
    <lineage>
        <taxon>Bacteria</taxon>
        <taxon>Bacillati</taxon>
        <taxon>Bacillota</taxon>
        <taxon>Bacilli</taxon>
        <taxon>Bacillales</taxon>
        <taxon>Caryophanaceae</taxon>
        <taxon>Sporosarcina</taxon>
    </lineage>
</organism>
<evidence type="ECO:0000256" key="10">
    <source>
        <dbReference type="ARBA" id="ARBA00048793"/>
    </source>
</evidence>
<feature type="domain" description="Ketopantoate reductase C-terminal" evidence="13">
    <location>
        <begin position="176"/>
        <end position="290"/>
    </location>
</feature>
<evidence type="ECO:0000313" key="15">
    <source>
        <dbReference type="Proteomes" id="UP001596071"/>
    </source>
</evidence>
<dbReference type="Gene3D" id="1.10.1040.10">
    <property type="entry name" value="N-(1-d-carboxylethyl)-l-norvaline Dehydrogenase, domain 2"/>
    <property type="match status" value="1"/>
</dbReference>
<evidence type="ECO:0000256" key="9">
    <source>
        <dbReference type="ARBA" id="ARBA00032024"/>
    </source>
</evidence>
<accession>A0ABW0TYC7</accession>
<evidence type="ECO:0000256" key="4">
    <source>
        <dbReference type="ARBA" id="ARBA00013014"/>
    </source>
</evidence>
<keyword evidence="15" id="KW-1185">Reference proteome</keyword>
<dbReference type="EMBL" id="JBHSNP010000011">
    <property type="protein sequence ID" value="MFC5602970.1"/>
    <property type="molecule type" value="Genomic_DNA"/>
</dbReference>
<feature type="domain" description="Ketopantoate reductase N-terminal" evidence="12">
    <location>
        <begin position="3"/>
        <end position="149"/>
    </location>
</feature>
<dbReference type="PANTHER" id="PTHR43765">
    <property type="entry name" value="2-DEHYDROPANTOATE 2-REDUCTASE-RELATED"/>
    <property type="match status" value="1"/>
</dbReference>
<dbReference type="SUPFAM" id="SSF48179">
    <property type="entry name" value="6-phosphogluconate dehydrogenase C-terminal domain-like"/>
    <property type="match status" value="1"/>
</dbReference>
<comment type="function">
    <text evidence="1 11">Catalyzes the NADPH-dependent reduction of ketopantoate into pantoic acid.</text>
</comment>
<comment type="pathway">
    <text evidence="2 11">Cofactor biosynthesis; (R)-pantothenate biosynthesis; (R)-pantoate from 3-methyl-2-oxobutanoate: step 2/2.</text>
</comment>
<protein>
    <recommendedName>
        <fullName evidence="5 11">2-dehydropantoate 2-reductase</fullName>
        <ecNumber evidence="4 11">1.1.1.169</ecNumber>
    </recommendedName>
    <alternativeName>
        <fullName evidence="9 11">Ketopantoate reductase</fullName>
    </alternativeName>
</protein>
<evidence type="ECO:0000256" key="1">
    <source>
        <dbReference type="ARBA" id="ARBA00002919"/>
    </source>
</evidence>
<evidence type="ECO:0000256" key="3">
    <source>
        <dbReference type="ARBA" id="ARBA00007870"/>
    </source>
</evidence>
<dbReference type="Pfam" id="PF08546">
    <property type="entry name" value="ApbA_C"/>
    <property type="match status" value="1"/>
</dbReference>